<reference evidence="1" key="1">
    <citation type="submission" date="2022-07" db="EMBL/GenBank/DDBJ databases">
        <title>Enhanced cultured diversity of the mouse gut microbiota enables custom-made synthetic communities.</title>
        <authorList>
            <person name="Afrizal A."/>
        </authorList>
    </citation>
    <scope>NUCLEOTIDE SEQUENCE</scope>
    <source>
        <strain evidence="1">DSM 28593</strain>
    </source>
</reference>
<protein>
    <submittedName>
        <fullName evidence="1">Uncharacterized protein</fullName>
    </submittedName>
</protein>
<gene>
    <name evidence="1" type="ORF">NSA47_01900</name>
</gene>
<accession>A0AAE3HCT5</accession>
<name>A0AAE3HCT5_9FIRM</name>
<evidence type="ECO:0000313" key="2">
    <source>
        <dbReference type="Proteomes" id="UP001205748"/>
    </source>
</evidence>
<dbReference type="AlphaFoldDB" id="A0AAE3HCT5"/>
<dbReference type="EMBL" id="JANKAS010000001">
    <property type="protein sequence ID" value="MCR1897741.1"/>
    <property type="molecule type" value="Genomic_DNA"/>
</dbReference>
<proteinExistence type="predicted"/>
<evidence type="ECO:0000313" key="1">
    <source>
        <dbReference type="EMBL" id="MCR1897741.1"/>
    </source>
</evidence>
<keyword evidence="2" id="KW-1185">Reference proteome</keyword>
<comment type="caution">
    <text evidence="1">The sequence shown here is derived from an EMBL/GenBank/DDBJ whole genome shotgun (WGS) entry which is preliminary data.</text>
</comment>
<dbReference type="Proteomes" id="UP001205748">
    <property type="component" value="Unassembled WGS sequence"/>
</dbReference>
<organism evidence="1 2">
    <name type="scientific">Irregularibacter muris</name>
    <dbReference type="NCBI Taxonomy" id="1796619"/>
    <lineage>
        <taxon>Bacteria</taxon>
        <taxon>Bacillati</taxon>
        <taxon>Bacillota</taxon>
        <taxon>Clostridia</taxon>
        <taxon>Eubacteriales</taxon>
        <taxon>Eubacteriaceae</taxon>
        <taxon>Irregularibacter</taxon>
    </lineage>
</organism>
<sequence>MEMICPLCNGLKNLANPCPNCHGQMTDKGPIENFYDDYSAYLDKNITQRLDNADPNYCVHLFQCDICGKDKRMSIDREMF</sequence>